<feature type="transmembrane region" description="Helical" evidence="1">
    <location>
        <begin position="44"/>
        <end position="62"/>
    </location>
</feature>
<keyword evidence="3" id="KW-1185">Reference proteome</keyword>
<keyword evidence="1" id="KW-1133">Transmembrane helix</keyword>
<dbReference type="Proteomes" id="UP000737402">
    <property type="component" value="Unassembled WGS sequence"/>
</dbReference>
<reference evidence="2 3" key="1">
    <citation type="submission" date="2021-01" db="EMBL/GenBank/DDBJ databases">
        <title>Genomic Encyclopedia of Type Strains, Phase IV (KMG-IV): sequencing the most valuable type-strain genomes for metagenomic binning, comparative biology and taxonomic classification.</title>
        <authorList>
            <person name="Goeker M."/>
        </authorList>
    </citation>
    <scope>NUCLEOTIDE SEQUENCE [LARGE SCALE GENOMIC DNA]</scope>
    <source>
        <strain evidence="2 3">DSM 25879</strain>
    </source>
</reference>
<sequence>MEKQLKNLNKDMDQLLLKNIQVSSEEKNRILQGIQAKKRSNSPIGYYTALVAAVAIICLFTLSQLDFLKKDPGMSDDDPPIVEPQEDEPVEVPEVVPEIEEKESDVSVEETNDYTNTPTFYMDEVGAFKLNKTRKEFKQGIGIGDSMAKVLAVYGDPNERYENDVNPDSEIFKYRSDMIDSLTIIFSDEEEPKVEFINAFLKYNPIDPLSIPADWSGTILDLTSNLNVYGEKEILFFKKEDKLYNVKLLNKSNHQDEKATKEAYDARELSVEEYLERVIEKADEGGAGKVS</sequence>
<keyword evidence="1" id="KW-0812">Transmembrane</keyword>
<organism evidence="2 3">
    <name type="scientific">Sutcliffiella tianshenii</name>
    <dbReference type="NCBI Taxonomy" id="1463404"/>
    <lineage>
        <taxon>Bacteria</taxon>
        <taxon>Bacillati</taxon>
        <taxon>Bacillota</taxon>
        <taxon>Bacilli</taxon>
        <taxon>Bacillales</taxon>
        <taxon>Bacillaceae</taxon>
        <taxon>Sutcliffiella</taxon>
    </lineage>
</organism>
<name>A0ABS2NVM5_9BACI</name>
<protein>
    <submittedName>
        <fullName evidence="2">Uncharacterized protein</fullName>
    </submittedName>
</protein>
<evidence type="ECO:0000313" key="3">
    <source>
        <dbReference type="Proteomes" id="UP000737402"/>
    </source>
</evidence>
<proteinExistence type="predicted"/>
<dbReference type="EMBL" id="JAFBED010000001">
    <property type="protein sequence ID" value="MBM7618478.1"/>
    <property type="molecule type" value="Genomic_DNA"/>
</dbReference>
<dbReference type="RefSeq" id="WP_204412765.1">
    <property type="nucleotide sequence ID" value="NZ_JAFBED010000001.1"/>
</dbReference>
<evidence type="ECO:0000313" key="2">
    <source>
        <dbReference type="EMBL" id="MBM7618478.1"/>
    </source>
</evidence>
<keyword evidence="1" id="KW-0472">Membrane</keyword>
<comment type="caution">
    <text evidence="2">The sequence shown here is derived from an EMBL/GenBank/DDBJ whole genome shotgun (WGS) entry which is preliminary data.</text>
</comment>
<evidence type="ECO:0000256" key="1">
    <source>
        <dbReference type="SAM" id="Phobius"/>
    </source>
</evidence>
<gene>
    <name evidence="2" type="ORF">JOC95_000320</name>
</gene>
<accession>A0ABS2NVM5</accession>